<dbReference type="GO" id="GO:0016757">
    <property type="term" value="F:glycosyltransferase activity"/>
    <property type="evidence" value="ECO:0007669"/>
    <property type="project" value="TreeGrafter"/>
</dbReference>
<gene>
    <name evidence="2" type="ORF">ASZ90_009725</name>
</gene>
<dbReference type="EMBL" id="LNQE01001180">
    <property type="protein sequence ID" value="KUG20538.1"/>
    <property type="molecule type" value="Genomic_DNA"/>
</dbReference>
<dbReference type="PANTHER" id="PTHR46401:SF2">
    <property type="entry name" value="GLYCOSYLTRANSFERASE WBBK-RELATED"/>
    <property type="match status" value="1"/>
</dbReference>
<evidence type="ECO:0000256" key="1">
    <source>
        <dbReference type="ARBA" id="ARBA00022679"/>
    </source>
</evidence>
<name>A0A0W8FI27_9ZZZZ</name>
<sequence length="335" mass="37713">MERNTRVFFVCPSLSSFIRGDLELLKRHYDVRALAIDDARGEKNGNDRFALLQEIIKGVLWSDVTYAWFAHNHALAAVWLSKLLRKKSIVVIGGYEVAREPEIDYGARLDPELARKVKYILENADSILAVSHFNAREISGMATPRHLETIYNGIDCALFTPDGMKEDVVLTVARINRQNIRRKGLDTFISTARYFPGVRFVIVGNALDDSIEELRRVAPKNVAFTGSIPHEELIGWYRRARVYCQLSYYESFGVALVEAMSCECVPVVADRGAMPEVVGETGFLVPYGDPLATAEVIYRALLSGNGKDARKRVKQKFSIQEREKKIIEAIRGNAV</sequence>
<dbReference type="AlphaFoldDB" id="A0A0W8FI27"/>
<dbReference type="GO" id="GO:0009103">
    <property type="term" value="P:lipopolysaccharide biosynthetic process"/>
    <property type="evidence" value="ECO:0007669"/>
    <property type="project" value="TreeGrafter"/>
</dbReference>
<keyword evidence="1 2" id="KW-0808">Transferase</keyword>
<comment type="caution">
    <text evidence="2">The sequence shown here is derived from an EMBL/GenBank/DDBJ whole genome shotgun (WGS) entry which is preliminary data.</text>
</comment>
<dbReference type="Pfam" id="PF13692">
    <property type="entry name" value="Glyco_trans_1_4"/>
    <property type="match status" value="1"/>
</dbReference>
<accession>A0A0W8FI27</accession>
<dbReference type="CDD" id="cd03801">
    <property type="entry name" value="GT4_PimA-like"/>
    <property type="match status" value="1"/>
</dbReference>
<dbReference type="SUPFAM" id="SSF53756">
    <property type="entry name" value="UDP-Glycosyltransferase/glycogen phosphorylase"/>
    <property type="match status" value="1"/>
</dbReference>
<organism evidence="2">
    <name type="scientific">hydrocarbon metagenome</name>
    <dbReference type="NCBI Taxonomy" id="938273"/>
    <lineage>
        <taxon>unclassified sequences</taxon>
        <taxon>metagenomes</taxon>
        <taxon>ecological metagenomes</taxon>
    </lineage>
</organism>
<protein>
    <submittedName>
        <fullName evidence="2">Glycosyltransferase</fullName>
    </submittedName>
</protein>
<reference evidence="2" key="1">
    <citation type="journal article" date="2015" name="Proc. Natl. Acad. Sci. U.S.A.">
        <title>Networks of energetic and metabolic interactions define dynamics in microbial communities.</title>
        <authorList>
            <person name="Embree M."/>
            <person name="Liu J.K."/>
            <person name="Al-Bassam M.M."/>
            <person name="Zengler K."/>
        </authorList>
    </citation>
    <scope>NUCLEOTIDE SEQUENCE</scope>
</reference>
<proteinExistence type="predicted"/>
<evidence type="ECO:0000313" key="2">
    <source>
        <dbReference type="EMBL" id="KUG20538.1"/>
    </source>
</evidence>
<dbReference type="PANTHER" id="PTHR46401">
    <property type="entry name" value="GLYCOSYLTRANSFERASE WBBK-RELATED"/>
    <property type="match status" value="1"/>
</dbReference>
<dbReference type="Gene3D" id="3.40.50.2000">
    <property type="entry name" value="Glycogen Phosphorylase B"/>
    <property type="match status" value="2"/>
</dbReference>